<keyword evidence="3 5" id="KW-1133">Transmembrane helix</keyword>
<dbReference type="Gene3D" id="1.10.1450.10">
    <property type="entry name" value="Tetraspanin"/>
    <property type="match status" value="1"/>
</dbReference>
<evidence type="ECO:0000256" key="4">
    <source>
        <dbReference type="ARBA" id="ARBA00023136"/>
    </source>
</evidence>
<organism evidence="6 7">
    <name type="scientific">Caenorhabditis auriculariae</name>
    <dbReference type="NCBI Taxonomy" id="2777116"/>
    <lineage>
        <taxon>Eukaryota</taxon>
        <taxon>Metazoa</taxon>
        <taxon>Ecdysozoa</taxon>
        <taxon>Nematoda</taxon>
        <taxon>Chromadorea</taxon>
        <taxon>Rhabditida</taxon>
        <taxon>Rhabditina</taxon>
        <taxon>Rhabditomorpha</taxon>
        <taxon>Rhabditoidea</taxon>
        <taxon>Rhabditidae</taxon>
        <taxon>Peloderinae</taxon>
        <taxon>Caenorhabditis</taxon>
    </lineage>
</organism>
<dbReference type="AlphaFoldDB" id="A0A8S1GRA9"/>
<sequence length="313" mass="35151">MYGDSDEYSLRWQERYVSKKKRMRGPLMAGGNLVRQGSRPAPHHSAQDMGACVNALRTIVFIFNLLFWVTGLIILGLGLWLLLDPTASDFFALHSTHPVGWLLVAAGAIMTFIGCFWMLWRLETQPMRSFCILPAAVIAYNKQDNIRQYIESSMYDTIQNRYASDVNYKTAFDSIQNEFQCCGVKSYNDWLNASWDKKGAQYYEDGRVEHGIGAVGGGRGNGFGRVPSSCCNEHGKSVYPSNCGVSFTQAPLVTYSQFVNQQGCADALYESWYNYLDVIIGICVFVGAIQLIGMVFSMILCCCVNAEKKKYDY</sequence>
<dbReference type="Pfam" id="PF00335">
    <property type="entry name" value="Tetraspanin"/>
    <property type="match status" value="1"/>
</dbReference>
<keyword evidence="2 5" id="KW-0812">Transmembrane</keyword>
<dbReference type="InterPro" id="IPR018499">
    <property type="entry name" value="Tetraspanin/Peripherin"/>
</dbReference>
<dbReference type="PRINTS" id="PR00259">
    <property type="entry name" value="TMFOUR"/>
</dbReference>
<dbReference type="GO" id="GO:0005886">
    <property type="term" value="C:plasma membrane"/>
    <property type="evidence" value="ECO:0007669"/>
    <property type="project" value="TreeGrafter"/>
</dbReference>
<dbReference type="PANTHER" id="PTHR19282">
    <property type="entry name" value="TETRASPANIN"/>
    <property type="match status" value="1"/>
</dbReference>
<dbReference type="CDD" id="cd03127">
    <property type="entry name" value="tetraspanin_LEL"/>
    <property type="match status" value="1"/>
</dbReference>
<dbReference type="Proteomes" id="UP000835052">
    <property type="component" value="Unassembled WGS sequence"/>
</dbReference>
<evidence type="ECO:0000313" key="7">
    <source>
        <dbReference type="Proteomes" id="UP000835052"/>
    </source>
</evidence>
<comment type="subcellular location">
    <subcellularLocation>
        <location evidence="1">Membrane</location>
        <topology evidence="1">Multi-pass membrane protein</topology>
    </subcellularLocation>
</comment>
<gene>
    <name evidence="6" type="ORF">CAUJ_LOCUS1373</name>
</gene>
<evidence type="ECO:0008006" key="8">
    <source>
        <dbReference type="Google" id="ProtNLM"/>
    </source>
</evidence>
<dbReference type="SUPFAM" id="SSF48652">
    <property type="entry name" value="Tetraspanin"/>
    <property type="match status" value="1"/>
</dbReference>
<dbReference type="FunFam" id="1.10.1450.10:FF:000043">
    <property type="entry name" value="Tetraspanin"/>
    <property type="match status" value="1"/>
</dbReference>
<dbReference type="OrthoDB" id="5870230at2759"/>
<reference evidence="6" key="1">
    <citation type="submission" date="2020-10" db="EMBL/GenBank/DDBJ databases">
        <authorList>
            <person name="Kikuchi T."/>
        </authorList>
    </citation>
    <scope>NUCLEOTIDE SEQUENCE</scope>
    <source>
        <strain evidence="6">NKZ352</strain>
    </source>
</reference>
<accession>A0A8S1GRA9</accession>
<keyword evidence="7" id="KW-1185">Reference proteome</keyword>
<feature type="transmembrane region" description="Helical" evidence="5">
    <location>
        <begin position="59"/>
        <end position="81"/>
    </location>
</feature>
<proteinExistence type="predicted"/>
<feature type="transmembrane region" description="Helical" evidence="5">
    <location>
        <begin position="101"/>
        <end position="120"/>
    </location>
</feature>
<dbReference type="InterPro" id="IPR008952">
    <property type="entry name" value="Tetraspanin_EC2_sf"/>
</dbReference>
<name>A0A8S1GRA9_9PELO</name>
<evidence type="ECO:0000256" key="3">
    <source>
        <dbReference type="ARBA" id="ARBA00022989"/>
    </source>
</evidence>
<evidence type="ECO:0000256" key="2">
    <source>
        <dbReference type="ARBA" id="ARBA00022692"/>
    </source>
</evidence>
<evidence type="ECO:0000256" key="5">
    <source>
        <dbReference type="SAM" id="Phobius"/>
    </source>
</evidence>
<protein>
    <recommendedName>
        <fullName evidence="8">Tetraspanin</fullName>
    </recommendedName>
</protein>
<dbReference type="PANTHER" id="PTHR19282:SF551">
    <property type="entry name" value="RE08073P-RELATED"/>
    <property type="match status" value="1"/>
</dbReference>
<dbReference type="EMBL" id="CAJGYM010000002">
    <property type="protein sequence ID" value="CAD6185454.1"/>
    <property type="molecule type" value="Genomic_DNA"/>
</dbReference>
<keyword evidence="4 5" id="KW-0472">Membrane</keyword>
<evidence type="ECO:0000313" key="6">
    <source>
        <dbReference type="EMBL" id="CAD6185454.1"/>
    </source>
</evidence>
<feature type="transmembrane region" description="Helical" evidence="5">
    <location>
        <begin position="278"/>
        <end position="300"/>
    </location>
</feature>
<evidence type="ECO:0000256" key="1">
    <source>
        <dbReference type="ARBA" id="ARBA00004141"/>
    </source>
</evidence>
<comment type="caution">
    <text evidence="6">The sequence shown here is derived from an EMBL/GenBank/DDBJ whole genome shotgun (WGS) entry which is preliminary data.</text>
</comment>